<dbReference type="InterPro" id="IPR036291">
    <property type="entry name" value="NAD(P)-bd_dom_sf"/>
</dbReference>
<evidence type="ECO:0000256" key="8">
    <source>
        <dbReference type="ARBA" id="ARBA00032024"/>
    </source>
</evidence>
<dbReference type="Proteomes" id="UP000195540">
    <property type="component" value="Chromosome"/>
</dbReference>
<evidence type="ECO:0000256" key="6">
    <source>
        <dbReference type="ARBA" id="ARBA00022857"/>
    </source>
</evidence>
<dbReference type="SUPFAM" id="SSF51735">
    <property type="entry name" value="NAD(P)-binding Rossmann-fold domains"/>
    <property type="match status" value="1"/>
</dbReference>
<accession>A0AAJ4RLR8</accession>
<organism evidence="13 14">
    <name type="scientific">Proteus mirabilis</name>
    <dbReference type="NCBI Taxonomy" id="584"/>
    <lineage>
        <taxon>Bacteria</taxon>
        <taxon>Pseudomonadati</taxon>
        <taxon>Pseudomonadota</taxon>
        <taxon>Gammaproteobacteria</taxon>
        <taxon>Enterobacterales</taxon>
        <taxon>Morganellaceae</taxon>
        <taxon>Proteus</taxon>
    </lineage>
</organism>
<evidence type="ECO:0000259" key="11">
    <source>
        <dbReference type="Pfam" id="PF02558"/>
    </source>
</evidence>
<evidence type="ECO:0000256" key="10">
    <source>
        <dbReference type="RuleBase" id="RU362068"/>
    </source>
</evidence>
<dbReference type="Gene3D" id="1.10.1040.10">
    <property type="entry name" value="N-(1-d-carboxylethyl)-l-norvaline Dehydrogenase, domain 2"/>
    <property type="match status" value="1"/>
</dbReference>
<dbReference type="InterPro" id="IPR003710">
    <property type="entry name" value="ApbA"/>
</dbReference>
<dbReference type="EMBL" id="CP021694">
    <property type="protein sequence ID" value="ARX36127.1"/>
    <property type="molecule type" value="Genomic_DNA"/>
</dbReference>
<evidence type="ECO:0000256" key="9">
    <source>
        <dbReference type="ARBA" id="ARBA00048793"/>
    </source>
</evidence>
<keyword evidence="6 10" id="KW-0521">NADP</keyword>
<dbReference type="InterPro" id="IPR050838">
    <property type="entry name" value="Ketopantoate_reductase"/>
</dbReference>
<dbReference type="GO" id="GO:0050661">
    <property type="term" value="F:NADP binding"/>
    <property type="evidence" value="ECO:0007669"/>
    <property type="project" value="TreeGrafter"/>
</dbReference>
<evidence type="ECO:0000313" key="14">
    <source>
        <dbReference type="Proteomes" id="UP000195540"/>
    </source>
</evidence>
<evidence type="ECO:0000256" key="5">
    <source>
        <dbReference type="ARBA" id="ARBA00022655"/>
    </source>
</evidence>
<evidence type="ECO:0000256" key="4">
    <source>
        <dbReference type="ARBA" id="ARBA00019465"/>
    </source>
</evidence>
<name>A0AAJ4RLR8_PROMI</name>
<dbReference type="SUPFAM" id="SSF48179">
    <property type="entry name" value="6-phosphogluconate dehydrogenase C-terminal domain-like"/>
    <property type="match status" value="1"/>
</dbReference>
<comment type="catalytic activity">
    <reaction evidence="9 10">
        <text>(R)-pantoate + NADP(+) = 2-dehydropantoate + NADPH + H(+)</text>
        <dbReference type="Rhea" id="RHEA:16233"/>
        <dbReference type="ChEBI" id="CHEBI:11561"/>
        <dbReference type="ChEBI" id="CHEBI:15378"/>
        <dbReference type="ChEBI" id="CHEBI:15980"/>
        <dbReference type="ChEBI" id="CHEBI:57783"/>
        <dbReference type="ChEBI" id="CHEBI:58349"/>
        <dbReference type="EC" id="1.1.1.169"/>
    </reaction>
</comment>
<dbReference type="InterPro" id="IPR013752">
    <property type="entry name" value="KPA_reductase"/>
</dbReference>
<dbReference type="InterPro" id="IPR008927">
    <property type="entry name" value="6-PGluconate_DH-like_C_sf"/>
</dbReference>
<feature type="domain" description="Ketopantoate reductase N-terminal" evidence="11">
    <location>
        <begin position="4"/>
        <end position="148"/>
    </location>
</feature>
<dbReference type="AlphaFoldDB" id="A0AAJ4RLR8"/>
<dbReference type="PANTHER" id="PTHR43765">
    <property type="entry name" value="2-DEHYDROPANTOATE 2-REDUCTASE-RELATED"/>
    <property type="match status" value="1"/>
</dbReference>
<comment type="similarity">
    <text evidence="2 10">Belongs to the ketopantoate reductase family.</text>
</comment>
<dbReference type="NCBIfam" id="TIGR00745">
    <property type="entry name" value="apbA_panE"/>
    <property type="match status" value="1"/>
</dbReference>
<dbReference type="InterPro" id="IPR013332">
    <property type="entry name" value="KPR_N"/>
</dbReference>
<dbReference type="GO" id="GO:0008677">
    <property type="term" value="F:2-dehydropantoate 2-reductase activity"/>
    <property type="evidence" value="ECO:0007669"/>
    <property type="project" value="UniProtKB-EC"/>
</dbReference>
<evidence type="ECO:0000256" key="7">
    <source>
        <dbReference type="ARBA" id="ARBA00023002"/>
    </source>
</evidence>
<comment type="function">
    <text evidence="10">Catalyzes the NADPH-dependent reduction of ketopantoate into pantoic acid.</text>
</comment>
<evidence type="ECO:0000256" key="2">
    <source>
        <dbReference type="ARBA" id="ARBA00007870"/>
    </source>
</evidence>
<dbReference type="PANTHER" id="PTHR43765:SF2">
    <property type="entry name" value="2-DEHYDROPANTOATE 2-REDUCTASE"/>
    <property type="match status" value="1"/>
</dbReference>
<proteinExistence type="inferred from homology"/>
<protein>
    <recommendedName>
        <fullName evidence="4 10">2-dehydropantoate 2-reductase</fullName>
        <ecNumber evidence="3 10">1.1.1.169</ecNumber>
    </recommendedName>
    <alternativeName>
        <fullName evidence="8 10">Ketopantoate reductase</fullName>
    </alternativeName>
</protein>
<gene>
    <name evidence="13" type="ORF">AM402_18975</name>
</gene>
<keyword evidence="7 10" id="KW-0560">Oxidoreductase</keyword>
<evidence type="ECO:0000256" key="1">
    <source>
        <dbReference type="ARBA" id="ARBA00004994"/>
    </source>
</evidence>
<dbReference type="GO" id="GO:0015940">
    <property type="term" value="P:pantothenate biosynthetic process"/>
    <property type="evidence" value="ECO:0007669"/>
    <property type="project" value="UniProtKB-KW"/>
</dbReference>
<dbReference type="InterPro" id="IPR013328">
    <property type="entry name" value="6PGD_dom2"/>
</dbReference>
<dbReference type="GO" id="GO:0005737">
    <property type="term" value="C:cytoplasm"/>
    <property type="evidence" value="ECO:0007669"/>
    <property type="project" value="TreeGrafter"/>
</dbReference>
<reference evidence="13 14" key="1">
    <citation type="submission" date="2017-05" db="EMBL/GenBank/DDBJ databases">
        <title>Whole genome sequencing of Proteus mirabilis AR_0155.</title>
        <authorList>
            <person name="Conlan S."/>
            <person name="Thomas P.J."/>
            <person name="Mullikin J."/>
            <person name="Frank K.M."/>
            <person name="Segre J.A."/>
        </authorList>
    </citation>
    <scope>NUCLEOTIDE SEQUENCE [LARGE SCALE GENOMIC DNA]</scope>
    <source>
        <strain evidence="13 14">AR_0155</strain>
    </source>
</reference>
<dbReference type="Gene3D" id="3.40.50.720">
    <property type="entry name" value="NAD(P)-binding Rossmann-like Domain"/>
    <property type="match status" value="1"/>
</dbReference>
<sequence length="307" mass="34976">MMKITVLGCGSIGKLWIAGLTQQAHEVQGWLRIPQPDFDVNVDSINGIPFQQRIIANQKTWLQHSELLLVCLKSWQVSDAVNALIPHLSADCPILLIHNGMGTLDELTLPETPTKRAILQGIITHGAYQQDQKVLHTAEGITHIGPLNTTARQYGYLAEILHQALPDVAWHNDIHTISWLKLAVNCVINPLTVFYQCRNGDLLKYPEHIQKVCDEVYQVMEREGVIPTSRSHLHGYIIDTIEQTANNYSSMYQDVKYQRHTEIDYITGYLLRRASEQGLVLPENKRLFQFIKQKEGNYDHIRTHLSS</sequence>
<evidence type="ECO:0000313" key="13">
    <source>
        <dbReference type="EMBL" id="ARX36127.1"/>
    </source>
</evidence>
<comment type="pathway">
    <text evidence="1 10">Cofactor biosynthesis; (R)-pantothenate biosynthesis; (R)-pantoate from 3-methyl-2-oxobutanoate: step 2/2.</text>
</comment>
<keyword evidence="5 10" id="KW-0566">Pantothenate biosynthesis</keyword>
<feature type="domain" description="Ketopantoate reductase C-terminal" evidence="12">
    <location>
        <begin position="173"/>
        <end position="295"/>
    </location>
</feature>
<evidence type="ECO:0000259" key="12">
    <source>
        <dbReference type="Pfam" id="PF08546"/>
    </source>
</evidence>
<dbReference type="Pfam" id="PF02558">
    <property type="entry name" value="ApbA"/>
    <property type="match status" value="1"/>
</dbReference>
<dbReference type="EC" id="1.1.1.169" evidence="3 10"/>
<evidence type="ECO:0000256" key="3">
    <source>
        <dbReference type="ARBA" id="ARBA00013014"/>
    </source>
</evidence>
<dbReference type="NCBIfam" id="NF005087">
    <property type="entry name" value="PRK06522.1-1"/>
    <property type="match status" value="1"/>
</dbReference>
<dbReference type="Pfam" id="PF08546">
    <property type="entry name" value="ApbA_C"/>
    <property type="match status" value="1"/>
</dbReference>